<gene>
    <name evidence="3" type="ORF">HJC23_011086</name>
</gene>
<evidence type="ECO:0000256" key="1">
    <source>
        <dbReference type="SAM" id="MobiDB-lite"/>
    </source>
</evidence>
<sequence>MIMKRAIFLCAAVARHNIECLAATQLTSVRNESITNNAVVSNRNFLRESSSRHGQHFASDENERSLQEDEVRFATLVVRDLSTRDLESSETCLPFETSCDSFTAPCCQGGCTSSNTCFCQRNNGLCFNPGKQDNLCCSNKCGSNGRCSCIGEDESCSVGDGFCCDGFSCRNGKCVNDSGSNDEMLEVLDFSASQMSNKYRSSNVINTCQPAGELCFYPGGSDVICCSGKCGSNRRCQSVNANSESTNSNESSTSSTSEPSSKPTRRPKRRPSRNPTKKPTTAKPSLKPSPKPQTTASSSTIFEPKSSGTTCTSGEVKLTVEIKTDRYGGDTSWFLADVNSVNKKILKVKNGTYDAFSLNSVDTCLPYGEYNFTVYDEYGDGLCCAYGDGYVRVLLDDREILNALSFRKMLSEVIKVGYDPTLEMTERDMLYLEAHNTRRKEWHESNNVSYVPLVWSHQLAFEARIWAEKLLVNCSIAGIEHEHNVLEGENLAKNVGRIETWGQLYPPTNIVGRWVEFEVKRPYPGNAHLTQALWRPSKYLGCGESVKDFRNGKCRVQVCRYARQVNLFEKSTLDFSRLNLYVHCVLVTNRAGNCDMSHFNATTGRNWLEPMLADSSRCAPNCPPEGCY</sequence>
<feature type="domain" description="SCP" evidence="2">
    <location>
        <begin position="425"/>
        <end position="569"/>
    </location>
</feature>
<dbReference type="InterPro" id="IPR001283">
    <property type="entry name" value="CRISP-related"/>
</dbReference>
<accession>A0ABD3NYD5</accession>
<dbReference type="EMBL" id="JABMIG020000337">
    <property type="protein sequence ID" value="KAL3780837.1"/>
    <property type="molecule type" value="Genomic_DNA"/>
</dbReference>
<keyword evidence="4" id="KW-1185">Reference proteome</keyword>
<comment type="caution">
    <text evidence="3">The sequence shown here is derived from an EMBL/GenBank/DDBJ whole genome shotgun (WGS) entry which is preliminary data.</text>
</comment>
<dbReference type="Pfam" id="PF00188">
    <property type="entry name" value="CAP"/>
    <property type="match status" value="1"/>
</dbReference>
<name>A0ABD3NYD5_9STRA</name>
<dbReference type="AlphaFoldDB" id="A0ABD3NYD5"/>
<feature type="compositionally biased region" description="Polar residues" evidence="1">
    <location>
        <begin position="292"/>
        <end position="312"/>
    </location>
</feature>
<feature type="region of interest" description="Disordered" evidence="1">
    <location>
        <begin position="239"/>
        <end position="312"/>
    </location>
</feature>
<feature type="compositionally biased region" description="Low complexity" evidence="1">
    <location>
        <begin position="242"/>
        <end position="262"/>
    </location>
</feature>
<dbReference type="Proteomes" id="UP001516023">
    <property type="component" value="Unassembled WGS sequence"/>
</dbReference>
<dbReference type="SMART" id="SM00198">
    <property type="entry name" value="SCP"/>
    <property type="match status" value="1"/>
</dbReference>
<dbReference type="InterPro" id="IPR035940">
    <property type="entry name" value="CAP_sf"/>
</dbReference>
<protein>
    <recommendedName>
        <fullName evidence="2">SCP domain-containing protein</fullName>
    </recommendedName>
</protein>
<evidence type="ECO:0000313" key="4">
    <source>
        <dbReference type="Proteomes" id="UP001516023"/>
    </source>
</evidence>
<dbReference type="SUPFAM" id="SSF55797">
    <property type="entry name" value="PR-1-like"/>
    <property type="match status" value="1"/>
</dbReference>
<evidence type="ECO:0000259" key="2">
    <source>
        <dbReference type="SMART" id="SM00198"/>
    </source>
</evidence>
<feature type="compositionally biased region" description="Basic residues" evidence="1">
    <location>
        <begin position="263"/>
        <end position="276"/>
    </location>
</feature>
<dbReference type="InterPro" id="IPR014044">
    <property type="entry name" value="CAP_dom"/>
</dbReference>
<evidence type="ECO:0000313" key="3">
    <source>
        <dbReference type="EMBL" id="KAL3780837.1"/>
    </source>
</evidence>
<reference evidence="3 4" key="1">
    <citation type="journal article" date="2020" name="G3 (Bethesda)">
        <title>Improved Reference Genome for Cyclotella cryptica CCMP332, a Model for Cell Wall Morphogenesis, Salinity Adaptation, and Lipid Production in Diatoms (Bacillariophyta).</title>
        <authorList>
            <person name="Roberts W.R."/>
            <person name="Downey K.M."/>
            <person name="Ruck E.C."/>
            <person name="Traller J.C."/>
            <person name="Alverson A.J."/>
        </authorList>
    </citation>
    <scope>NUCLEOTIDE SEQUENCE [LARGE SCALE GENOMIC DNA]</scope>
    <source>
        <strain evidence="3 4">CCMP332</strain>
    </source>
</reference>
<dbReference type="Gene3D" id="3.40.33.10">
    <property type="entry name" value="CAP"/>
    <property type="match status" value="1"/>
</dbReference>
<dbReference type="PANTHER" id="PTHR10334">
    <property type="entry name" value="CYSTEINE-RICH SECRETORY PROTEIN-RELATED"/>
    <property type="match status" value="1"/>
</dbReference>
<proteinExistence type="predicted"/>
<organism evidence="3 4">
    <name type="scientific">Cyclotella cryptica</name>
    <dbReference type="NCBI Taxonomy" id="29204"/>
    <lineage>
        <taxon>Eukaryota</taxon>
        <taxon>Sar</taxon>
        <taxon>Stramenopiles</taxon>
        <taxon>Ochrophyta</taxon>
        <taxon>Bacillariophyta</taxon>
        <taxon>Coscinodiscophyceae</taxon>
        <taxon>Thalassiosirophycidae</taxon>
        <taxon>Stephanodiscales</taxon>
        <taxon>Stephanodiscaceae</taxon>
        <taxon>Cyclotella</taxon>
    </lineage>
</organism>